<dbReference type="Pfam" id="PF18413">
    <property type="entry name" value="Neuraminidase"/>
    <property type="match status" value="1"/>
</dbReference>
<dbReference type="InterPro" id="IPR041568">
    <property type="entry name" value="TcA_RBD"/>
</dbReference>
<name>A0AAN0S0S6_9ENTR</name>
<reference evidence="8 9" key="1">
    <citation type="submission" date="2014-09" db="EMBL/GenBank/DDBJ databases">
        <authorList>
            <person name="Chan K.-G."/>
        </authorList>
    </citation>
    <scope>NUCLEOTIDE SEQUENCE [LARGE SCALE GENOMIC DNA]</scope>
    <source>
        <strain evidence="8 9">M006</strain>
    </source>
</reference>
<dbReference type="InterPro" id="IPR018003">
    <property type="entry name" value="Insecticidal_toxin/plasmid_vir"/>
</dbReference>
<gene>
    <name evidence="8" type="ORF">LH23_01585</name>
</gene>
<dbReference type="Pfam" id="PF03538">
    <property type="entry name" value="VRP1"/>
    <property type="match status" value="1"/>
</dbReference>
<protein>
    <recommendedName>
        <fullName evidence="10">Toxin</fullName>
    </recommendedName>
</protein>
<dbReference type="Pfam" id="PF21963">
    <property type="entry name" value="TcdA1_RBD_2"/>
    <property type="match status" value="1"/>
</dbReference>
<dbReference type="InterPro" id="IPR040840">
    <property type="entry name" value="TcA_TcB_BD"/>
</dbReference>
<evidence type="ECO:0008006" key="10">
    <source>
        <dbReference type="Google" id="ProtNLM"/>
    </source>
</evidence>
<dbReference type="InterPro" id="IPR041079">
    <property type="entry name" value="Neuraminidase-like"/>
</dbReference>
<dbReference type="Pfam" id="PF20220">
    <property type="entry name" value="ABC_toxin_N"/>
    <property type="match status" value="1"/>
</dbReference>
<dbReference type="KEGG" id="cem:LH23_01585"/>
<evidence type="ECO:0000259" key="5">
    <source>
        <dbReference type="Pfam" id="PF18518"/>
    </source>
</evidence>
<evidence type="ECO:0000259" key="6">
    <source>
        <dbReference type="Pfam" id="PF20220"/>
    </source>
</evidence>
<keyword evidence="1" id="KW-0843">Virulence</keyword>
<keyword evidence="2" id="KW-0175">Coiled coil</keyword>
<feature type="domain" description="Tc toxin complex TcA C-terminal TcB-binding" evidence="3">
    <location>
        <begin position="2226"/>
        <end position="2357"/>
    </location>
</feature>
<feature type="domain" description="TcdA1 receptor binding" evidence="7">
    <location>
        <begin position="1498"/>
        <end position="1582"/>
    </location>
</feature>
<feature type="domain" description="Neuraminidase-like" evidence="4">
    <location>
        <begin position="1076"/>
        <end position="1233"/>
    </location>
</feature>
<evidence type="ECO:0000259" key="3">
    <source>
        <dbReference type="Pfam" id="PF18276"/>
    </source>
</evidence>
<dbReference type="Proteomes" id="UP000029516">
    <property type="component" value="Chromosome"/>
</dbReference>
<evidence type="ECO:0000256" key="2">
    <source>
        <dbReference type="SAM" id="Coils"/>
    </source>
</evidence>
<evidence type="ECO:0000313" key="9">
    <source>
        <dbReference type="Proteomes" id="UP000029516"/>
    </source>
</evidence>
<dbReference type="RefSeq" id="WP_039287478.1">
    <property type="nucleotide sequence ID" value="NZ_CP009458.1"/>
</dbReference>
<proteinExistence type="predicted"/>
<evidence type="ECO:0000313" key="8">
    <source>
        <dbReference type="EMBL" id="AIR59388.1"/>
    </source>
</evidence>
<dbReference type="InterPro" id="IPR046839">
    <property type="entry name" value="ABC_toxin_N"/>
</dbReference>
<dbReference type="EMBL" id="CP009458">
    <property type="protein sequence ID" value="AIR59388.1"/>
    <property type="molecule type" value="Genomic_DNA"/>
</dbReference>
<dbReference type="Pfam" id="PF18518">
    <property type="entry name" value="TcA_RBD"/>
    <property type="match status" value="1"/>
</dbReference>
<evidence type="ECO:0000259" key="7">
    <source>
        <dbReference type="Pfam" id="PF21963"/>
    </source>
</evidence>
<evidence type="ECO:0000256" key="1">
    <source>
        <dbReference type="ARBA" id="ARBA00023026"/>
    </source>
</evidence>
<feature type="domain" description="ABC toxin N-terminal" evidence="6">
    <location>
        <begin position="930"/>
        <end position="1045"/>
    </location>
</feature>
<dbReference type="Pfam" id="PF18276">
    <property type="entry name" value="TcA_TcB_BD"/>
    <property type="match status" value="2"/>
</dbReference>
<dbReference type="InterPro" id="IPR054141">
    <property type="entry name" value="TcdA1_RBD_2"/>
</dbReference>
<feature type="coiled-coil region" evidence="2">
    <location>
        <begin position="2085"/>
        <end position="2112"/>
    </location>
</feature>
<accession>A0AAN0S0S6</accession>
<sequence>MLNTGELLSKINEGNNNDEEVLLASLQHLSFGEIQDKYSDVITHSQAKHIFDEAQEAKKANTLLEARVFTRANPQLPDAIRAGIASNIESQSYDEMFGSRSSSFVLPGSVASMFSPAGYLTELYREAKDLFVENSAFNLQVRRPDLAELVLNQANMDDEISTLTLSNEILLAHVEKETGKTGDELLQYFASARQAGSLPYHRPYESLRQSILTLDPLLKELSDSPAVIAKADQNALLALLANISPELYAILTEEITESNYKSLYEKNFSQPVENFSNAESIANYYDVTADYASEFVGGYSVVTEHAGELYTNDRLTVTIQGANQTLKTYSIKRTNDQADQFYYVELIPVEGNRFAVRFCTKQTYTNFPLFQIRIGNKILFEDKNFIPQAGQHYSREITLTEGELIKSVPIQIRRNHPSGYTARVYTFDIQTLEQHAFMLKLNKAIRLCIATGLTPDELESIVLAANGYQLINDKVLNMVFYTLFFRRRYGTSASDSLILSGGTLSQYSLDNQVSEFDQLFNTPPLAGEWFKVSDTTSITVDDTSHAHDALLNGLGVTQEELYQLALMAGLLKNSTDKFALSLQNITALYRLALVARVSALTVNELYLLFLASGSLSTEGPEFVRYIDTLVTWTEEAKLTAEQLWYLTTPDHPITLTPEMINLRGSLQGRVTEADLTAATDDQARCRLVAPYIAGALNLSSPDLAVSLLLWCDTDANFKLKPFLTLLVSEKLEPGAGKSEDILAGYLHVLGQYALTVDALRLSAAEVAALAADTGKRRRLFASVVAGRDAVNRLLSLYHFHSWINGLGRESSSILATLNTGSVDVAQLASAMGLGEAMLTQALFCVTGKNSAKIAGGWQTIYPMLQWVNVAGALNTMPVVIKELTDIRLSASGANASDWAKWSSLARKLEAALTAREAQLLAGYGAGRLSDILSQWFISNVEVDGVAVQNREQLYSYFLIDNQVSPEVKTTRIAEAIASVQLHINRALNRIEPNMRPDVSTRQFFTDWEINSRYATWGGISRLVYYPENYVDPLMRVGQTKMMDEMLQYINQSQLSEDTVEDAFKTYLARFESVADLKVISAYHDNVNSDSGKTWFVGRTSEGIPEYYFRSMDMSRFSEGKLAANAWSEWVKIDAPMNVWNDTIRPVVFRDRLYITWLERDEVASNGSSTFTASWRYTLKLAFLRQDGNWSAPWVYDVTTQVNDVVGNDLKTGPLGLCASAYYGEDTLMVFVYKIKANYNFSSTDSIRGMSIYADGTLNKMEATQLSRYSLLGATLDAINTNLKVIRKANYRFAIDYDIPTSLTLSSGSYGDNNVAYVPDTKINRIGFKYSSNIINITLSELSFAVRYTQETDLQRRTIDAMKLPGLDGKSQWGSEFIIPCKTLEIWTSTSPNKNLVYTAYNKSKEYLVFMSTTDSSYTDRYFSLTKTDPGKGFFIANNAGRNAFFNGLIIPHELNMIYSARLGNALSGAVYIMNANGEPYPKGQISYNKVTDWLSIDTTLDLSRVAVAVTVGDVKSTYTAQQYVSNKPAGNFDEMRYSFNELLVDGSTLTFKGNQASVDITCQAYTRNGISMGSVKGSLRVTRVNYSPNTILHLYETDTDVQYMQYGVYRIRLNTLLAPTLVTRANVGIGAILSMATQQLPEPKLGKGGFITVNFPAYNAALHGSSRTVNLYLCEAGTVNQDSLFWSGQLTDVSQQITLFVPTSQTSYGDPVQFPADRNKGLDLKVQYNHNHIWQNVGAFKNISAEDLSLTSFTPSANYNANRDPAISVLQTQTTPLDFNSACALYYWELFYYVPMMCFQRMLQEKQFELARKWMNYVWNPQGYIVNGIIAPWAWNCRPLEETTSWNANPLDAIDPDAIAQNDPTHYKVATFMRFIELIITRGDMAYRALTRDSLNEAKMWYVFALEVMGEEPTDLGKEEWHNPSLKNAASETGRITHQRLLNHIRAGEEVSPNERTANSLAGLFLPEYNPALTECWATLRLRLYNLRHNLSIDGQPLSLSIYAEPTDPKALQASQVMASENGRALPTGTLSLYRFPVMLERARNLTSQLEQFGSALMRLAESSDADEFNTLLLQQGMDLMAQSVHLQERALAETEADIEALKVTRQGAQMRLNKYSQLYDADVSAGERQAMNLANTAGGLAVASQAMSIVGGAVDMAPNVFGFACGGSRWGAVAHAASNVMALQSTAMQINADKVGRSEMYRRRREEWGIQRDNEQNSVDQIDTQLLALDIRREAASLQVEYLETQQVHTQAQLEFMQRKFTSRVLQSWMRGKLSAIYYQFFDITQSFCLMAQEALRRELNDEGITFIRGSAWNGNSAGLMAGETLQLNLAEMEKAWFERDVRALEVTRTVSLAQVYTGLSSNKFDLKAAVTSLIGTGTKPFGSNGNEVKLNANGELEASISLKGLNITGDYNQSLGKQRLIKQVSVTLPALVGPYEDVRAVLNYGGSVVMPRGCSAIAISHGMNDSGQFVLDFNDTRYLPFEGIPVDDAGSLTLSFPDAKKGQKDLLASLNDIILHIRYTIRA</sequence>
<feature type="domain" description="Tc toxin complex TcA C-terminal TcB-binding" evidence="3">
    <location>
        <begin position="2420"/>
        <end position="2522"/>
    </location>
</feature>
<evidence type="ECO:0000259" key="4">
    <source>
        <dbReference type="Pfam" id="PF18413"/>
    </source>
</evidence>
<organism evidence="8 9">
    <name type="scientific">Cedecea neteri</name>
    <dbReference type="NCBI Taxonomy" id="158822"/>
    <lineage>
        <taxon>Bacteria</taxon>
        <taxon>Pseudomonadati</taxon>
        <taxon>Pseudomonadota</taxon>
        <taxon>Gammaproteobacteria</taxon>
        <taxon>Enterobacterales</taxon>
        <taxon>Enterobacteriaceae</taxon>
        <taxon>Cedecea</taxon>
    </lineage>
</organism>
<feature type="domain" description="TcA receptor binding" evidence="5">
    <location>
        <begin position="1642"/>
        <end position="1780"/>
    </location>
</feature>